<proteinExistence type="predicted"/>
<dbReference type="AlphaFoldDB" id="A0A645E7P5"/>
<gene>
    <name evidence="1" type="ORF">SDC9_145125</name>
</gene>
<accession>A0A645E7P5</accession>
<name>A0A645E7P5_9ZZZZ</name>
<protein>
    <submittedName>
        <fullName evidence="1">Uncharacterized protein</fullName>
    </submittedName>
</protein>
<dbReference type="EMBL" id="VSSQ01044147">
    <property type="protein sequence ID" value="MPM97944.1"/>
    <property type="molecule type" value="Genomic_DNA"/>
</dbReference>
<organism evidence="1">
    <name type="scientific">bioreactor metagenome</name>
    <dbReference type="NCBI Taxonomy" id="1076179"/>
    <lineage>
        <taxon>unclassified sequences</taxon>
        <taxon>metagenomes</taxon>
        <taxon>ecological metagenomes</taxon>
    </lineage>
</organism>
<sequence length="58" mass="6743">MIKKPQIERFWVICPYCGAKVCIYDNTAHASGVYMKCSRNTNCKKEFELKIENGKQII</sequence>
<reference evidence="1" key="1">
    <citation type="submission" date="2019-08" db="EMBL/GenBank/DDBJ databases">
        <authorList>
            <person name="Kucharzyk K."/>
            <person name="Murdoch R.W."/>
            <person name="Higgins S."/>
            <person name="Loffler F."/>
        </authorList>
    </citation>
    <scope>NUCLEOTIDE SEQUENCE</scope>
</reference>
<evidence type="ECO:0000313" key="1">
    <source>
        <dbReference type="EMBL" id="MPM97944.1"/>
    </source>
</evidence>
<comment type="caution">
    <text evidence="1">The sequence shown here is derived from an EMBL/GenBank/DDBJ whole genome shotgun (WGS) entry which is preliminary data.</text>
</comment>